<dbReference type="PANTHER" id="PTHR22765:SF434">
    <property type="entry name" value="GB|AAD18119.1-RELATED"/>
    <property type="match status" value="1"/>
</dbReference>
<dbReference type="GeneID" id="110410303"/>
<evidence type="ECO:0000256" key="2">
    <source>
        <dbReference type="ARBA" id="ARBA00022771"/>
    </source>
</evidence>
<dbReference type="SMART" id="SM00744">
    <property type="entry name" value="RINGv"/>
    <property type="match status" value="1"/>
</dbReference>
<dbReference type="Pfam" id="PF13639">
    <property type="entry name" value="zf-RING_2"/>
    <property type="match status" value="1"/>
</dbReference>
<dbReference type="OrthoDB" id="986159at2759"/>
<organism evidence="6 7">
    <name type="scientific">Herrania umbratica</name>
    <dbReference type="NCBI Taxonomy" id="108875"/>
    <lineage>
        <taxon>Eukaryota</taxon>
        <taxon>Viridiplantae</taxon>
        <taxon>Streptophyta</taxon>
        <taxon>Embryophyta</taxon>
        <taxon>Tracheophyta</taxon>
        <taxon>Spermatophyta</taxon>
        <taxon>Magnoliopsida</taxon>
        <taxon>eudicotyledons</taxon>
        <taxon>Gunneridae</taxon>
        <taxon>Pentapetalae</taxon>
        <taxon>rosids</taxon>
        <taxon>malvids</taxon>
        <taxon>Malvales</taxon>
        <taxon>Malvaceae</taxon>
        <taxon>Byttnerioideae</taxon>
        <taxon>Herrania</taxon>
    </lineage>
</organism>
<evidence type="ECO:0000256" key="4">
    <source>
        <dbReference type="PROSITE-ProRule" id="PRU00175"/>
    </source>
</evidence>
<evidence type="ECO:0000259" key="5">
    <source>
        <dbReference type="PROSITE" id="PS50089"/>
    </source>
</evidence>
<dbReference type="InterPro" id="IPR011016">
    <property type="entry name" value="Znf_RING-CH"/>
</dbReference>
<dbReference type="InterPro" id="IPR051826">
    <property type="entry name" value="E3_ubiquitin-ligase_domain"/>
</dbReference>
<sequence>MNLIQELVFQKRVRLFKWNVKSPSNQHHVLQGQILFLIKSRFVSTPATSNVKSSHPISYSFPFDLECLSSTKDVEKLAYEAVLSTQQFLEQRNITALANSLSGYLGFQDYGIGEVEVGDRFSGEADTTDEEDIVLRLRILLGVPVLSVLEPIDISEPLGLTQVPGLDLFELCDGGALADQGTCAICLEGLSMDSSRKTPCSHVFHGGCIAQWLWRKTSCPLCRSQLA</sequence>
<reference evidence="7" key="1">
    <citation type="submission" date="2025-08" db="UniProtKB">
        <authorList>
            <consortium name="RefSeq"/>
        </authorList>
    </citation>
    <scope>IDENTIFICATION</scope>
    <source>
        <tissue evidence="7">Leaf</tissue>
    </source>
</reference>
<dbReference type="GO" id="GO:0006511">
    <property type="term" value="P:ubiquitin-dependent protein catabolic process"/>
    <property type="evidence" value="ECO:0007669"/>
    <property type="project" value="TreeGrafter"/>
</dbReference>
<dbReference type="AlphaFoldDB" id="A0A6J0ZLD5"/>
<dbReference type="RefSeq" id="XP_021275612.1">
    <property type="nucleotide sequence ID" value="XM_021419937.1"/>
</dbReference>
<dbReference type="GO" id="GO:0008270">
    <property type="term" value="F:zinc ion binding"/>
    <property type="evidence" value="ECO:0007669"/>
    <property type="project" value="UniProtKB-KW"/>
</dbReference>
<dbReference type="InterPro" id="IPR001841">
    <property type="entry name" value="Znf_RING"/>
</dbReference>
<dbReference type="PROSITE" id="PS50089">
    <property type="entry name" value="ZF_RING_2"/>
    <property type="match status" value="1"/>
</dbReference>
<evidence type="ECO:0000256" key="3">
    <source>
        <dbReference type="ARBA" id="ARBA00022833"/>
    </source>
</evidence>
<evidence type="ECO:0000313" key="6">
    <source>
        <dbReference type="Proteomes" id="UP000504621"/>
    </source>
</evidence>
<dbReference type="Gene3D" id="3.30.40.10">
    <property type="entry name" value="Zinc/RING finger domain, C3HC4 (zinc finger)"/>
    <property type="match status" value="1"/>
</dbReference>
<name>A0A6J0ZLD5_9ROSI</name>
<dbReference type="InterPro" id="IPR013083">
    <property type="entry name" value="Znf_RING/FYVE/PHD"/>
</dbReference>
<feature type="domain" description="RING-type" evidence="5">
    <location>
        <begin position="183"/>
        <end position="223"/>
    </location>
</feature>
<protein>
    <submittedName>
        <fullName evidence="7">Uncharacterized protein LOC110410303</fullName>
    </submittedName>
</protein>
<proteinExistence type="predicted"/>
<keyword evidence="2 4" id="KW-0863">Zinc-finger</keyword>
<dbReference type="GO" id="GO:0061630">
    <property type="term" value="F:ubiquitin protein ligase activity"/>
    <property type="evidence" value="ECO:0007669"/>
    <property type="project" value="TreeGrafter"/>
</dbReference>
<dbReference type="Proteomes" id="UP000504621">
    <property type="component" value="Unplaced"/>
</dbReference>
<dbReference type="SMART" id="SM00184">
    <property type="entry name" value="RING"/>
    <property type="match status" value="1"/>
</dbReference>
<evidence type="ECO:0000313" key="7">
    <source>
        <dbReference type="RefSeq" id="XP_021275612.1"/>
    </source>
</evidence>
<evidence type="ECO:0000256" key="1">
    <source>
        <dbReference type="ARBA" id="ARBA00022723"/>
    </source>
</evidence>
<keyword evidence="6" id="KW-1185">Reference proteome</keyword>
<keyword evidence="1" id="KW-0479">Metal-binding</keyword>
<dbReference type="SUPFAM" id="SSF57850">
    <property type="entry name" value="RING/U-box"/>
    <property type="match status" value="1"/>
</dbReference>
<dbReference type="PANTHER" id="PTHR22765">
    <property type="entry name" value="RING FINGER AND PROTEASE ASSOCIATED DOMAIN-CONTAINING"/>
    <property type="match status" value="1"/>
</dbReference>
<gene>
    <name evidence="7" type="primary">LOC110410303</name>
</gene>
<accession>A0A6J0ZLD5</accession>
<keyword evidence="3" id="KW-0862">Zinc</keyword>